<keyword evidence="2 3" id="KW-0548">Nucleotidyltransferase</keyword>
<dbReference type="CDD" id="cd02516">
    <property type="entry name" value="CDP-ME_synthetase"/>
    <property type="match status" value="1"/>
</dbReference>
<evidence type="ECO:0000256" key="3">
    <source>
        <dbReference type="HAMAP-Rule" id="MF_00108"/>
    </source>
</evidence>
<feature type="site" description="Transition state stabilizer" evidence="3">
    <location>
        <position position="27"/>
    </location>
</feature>
<evidence type="ECO:0000313" key="5">
    <source>
        <dbReference type="Proteomes" id="UP000233398"/>
    </source>
</evidence>
<organism evidence="4 5">
    <name type="scientific">Rhodohalobacter barkolensis</name>
    <dbReference type="NCBI Taxonomy" id="2053187"/>
    <lineage>
        <taxon>Bacteria</taxon>
        <taxon>Pseudomonadati</taxon>
        <taxon>Balneolota</taxon>
        <taxon>Balneolia</taxon>
        <taxon>Balneolales</taxon>
        <taxon>Balneolaceae</taxon>
        <taxon>Rhodohalobacter</taxon>
    </lineage>
</organism>
<keyword evidence="5" id="KW-1185">Reference proteome</keyword>
<dbReference type="EMBL" id="PISP01000004">
    <property type="protein sequence ID" value="PKD42868.1"/>
    <property type="molecule type" value="Genomic_DNA"/>
</dbReference>
<evidence type="ECO:0000313" key="4">
    <source>
        <dbReference type="EMBL" id="PKD42868.1"/>
    </source>
</evidence>
<protein>
    <recommendedName>
        <fullName evidence="3">2-C-methyl-D-erythritol 4-phosphate cytidylyltransferase</fullName>
        <ecNumber evidence="3">2.7.7.60</ecNumber>
    </recommendedName>
    <alternativeName>
        <fullName evidence="3">4-diphosphocytidyl-2C-methyl-D-erythritol synthase</fullName>
    </alternativeName>
    <alternativeName>
        <fullName evidence="3">MEP cytidylyltransferase</fullName>
        <shortName evidence="3">MCT</shortName>
    </alternativeName>
</protein>
<evidence type="ECO:0000256" key="1">
    <source>
        <dbReference type="ARBA" id="ARBA00022679"/>
    </source>
</evidence>
<dbReference type="HAMAP" id="MF_00108">
    <property type="entry name" value="IspD"/>
    <property type="match status" value="1"/>
</dbReference>
<dbReference type="NCBIfam" id="TIGR00453">
    <property type="entry name" value="ispD"/>
    <property type="match status" value="1"/>
</dbReference>
<dbReference type="InterPro" id="IPR001228">
    <property type="entry name" value="IspD"/>
</dbReference>
<proteinExistence type="inferred from homology"/>
<dbReference type="GO" id="GO:0019288">
    <property type="term" value="P:isopentenyl diphosphate biosynthetic process, methylerythritol 4-phosphate pathway"/>
    <property type="evidence" value="ECO:0007669"/>
    <property type="project" value="UniProtKB-UniRule"/>
</dbReference>
<accession>A0A2N0VFE6</accession>
<dbReference type="GO" id="GO:0050518">
    <property type="term" value="F:2-C-methyl-D-erythritol 4-phosphate cytidylyltransferase activity"/>
    <property type="evidence" value="ECO:0007669"/>
    <property type="project" value="UniProtKB-UniRule"/>
</dbReference>
<dbReference type="AlphaFoldDB" id="A0A2N0VFE6"/>
<reference evidence="4 5" key="1">
    <citation type="submission" date="2017-11" db="EMBL/GenBank/DDBJ databases">
        <title>Rhodohalobacter 15182 sp. nov., isolated from a salt lake.</title>
        <authorList>
            <person name="Han S."/>
        </authorList>
    </citation>
    <scope>NUCLEOTIDE SEQUENCE [LARGE SCALE GENOMIC DNA]</scope>
    <source>
        <strain evidence="4 5">15182</strain>
    </source>
</reference>
<dbReference type="PANTHER" id="PTHR32125">
    <property type="entry name" value="2-C-METHYL-D-ERYTHRITOL 4-PHOSPHATE CYTIDYLYLTRANSFERASE, CHLOROPLASTIC"/>
    <property type="match status" value="1"/>
</dbReference>
<dbReference type="InterPro" id="IPR029044">
    <property type="entry name" value="Nucleotide-diphossugar_trans"/>
</dbReference>
<keyword evidence="1 3" id="KW-0808">Transferase</keyword>
<dbReference type="PANTHER" id="PTHR32125:SF4">
    <property type="entry name" value="2-C-METHYL-D-ERYTHRITOL 4-PHOSPHATE CYTIDYLYLTRANSFERASE, CHLOROPLASTIC"/>
    <property type="match status" value="1"/>
</dbReference>
<comment type="pathway">
    <text evidence="3">Isoprenoid biosynthesis; isopentenyl diphosphate biosynthesis via DXP pathway; isopentenyl diphosphate from 1-deoxy-D-xylulose 5-phosphate: step 2/6.</text>
</comment>
<comment type="similarity">
    <text evidence="3">Belongs to the IspD/TarI cytidylyltransferase family. IspD subfamily.</text>
</comment>
<keyword evidence="3" id="KW-0414">Isoprene biosynthesis</keyword>
<dbReference type="EC" id="2.7.7.60" evidence="3"/>
<comment type="function">
    <text evidence="3">Catalyzes the formation of 4-diphosphocytidyl-2-C-methyl-D-erythritol from CTP and 2-C-methyl-D-erythritol 4-phosphate (MEP).</text>
</comment>
<sequence>MGLDSKHLTLVVPAAGSGSRLGEDIPKPYLTIAGKTILEHTLLKFRDINQLREIVISTSDQYLDQTREIADAVFNTQSVKVIRGGDERQNSVMNALHSASGSTDFVAIHDAVRPFVKKTQIENCLVKLDSEDVDGVVLAVPAKDTIKEIGSDNLIERTPDRSKVWLAQTPQIFKKEVLMKAYQNAAESGVKGTDDSSLVERIGGRVLVVEGDGDNFKITFPLDLRLANIMLSGR</sequence>
<feature type="site" description="Positions MEP for the nucleophilic attack" evidence="3">
    <location>
        <position position="217"/>
    </location>
</feature>
<comment type="caution">
    <text evidence="4">The sequence shown here is derived from an EMBL/GenBank/DDBJ whole genome shotgun (WGS) entry which is preliminary data.</text>
</comment>
<dbReference type="InterPro" id="IPR034683">
    <property type="entry name" value="IspD/TarI"/>
</dbReference>
<dbReference type="Pfam" id="PF01128">
    <property type="entry name" value="IspD"/>
    <property type="match status" value="1"/>
</dbReference>
<evidence type="ECO:0000256" key="2">
    <source>
        <dbReference type="ARBA" id="ARBA00022695"/>
    </source>
</evidence>
<dbReference type="UniPathway" id="UPA00056">
    <property type="reaction ID" value="UER00093"/>
</dbReference>
<feature type="site" description="Positions MEP for the nucleophilic attack" evidence="3">
    <location>
        <position position="161"/>
    </location>
</feature>
<dbReference type="FunFam" id="3.90.550.10:FF:000003">
    <property type="entry name" value="2-C-methyl-D-erythritol 4-phosphate cytidylyltransferase"/>
    <property type="match status" value="1"/>
</dbReference>
<dbReference type="SUPFAM" id="SSF53448">
    <property type="entry name" value="Nucleotide-diphospho-sugar transferases"/>
    <property type="match status" value="1"/>
</dbReference>
<name>A0A2N0VFE6_9BACT</name>
<dbReference type="OrthoDB" id="9806837at2"/>
<dbReference type="InterPro" id="IPR050088">
    <property type="entry name" value="IspD/TarI_cytidylyltransf_bact"/>
</dbReference>
<gene>
    <name evidence="3 4" type="primary">ispD</name>
    <name evidence="4" type="ORF">CWD77_12485</name>
</gene>
<dbReference type="Proteomes" id="UP000233398">
    <property type="component" value="Unassembled WGS sequence"/>
</dbReference>
<dbReference type="Gene3D" id="3.90.550.10">
    <property type="entry name" value="Spore Coat Polysaccharide Biosynthesis Protein SpsA, Chain A"/>
    <property type="match status" value="1"/>
</dbReference>
<comment type="catalytic activity">
    <reaction evidence="3">
        <text>2-C-methyl-D-erythritol 4-phosphate + CTP + H(+) = 4-CDP-2-C-methyl-D-erythritol + diphosphate</text>
        <dbReference type="Rhea" id="RHEA:13429"/>
        <dbReference type="ChEBI" id="CHEBI:15378"/>
        <dbReference type="ChEBI" id="CHEBI:33019"/>
        <dbReference type="ChEBI" id="CHEBI:37563"/>
        <dbReference type="ChEBI" id="CHEBI:57823"/>
        <dbReference type="ChEBI" id="CHEBI:58262"/>
        <dbReference type="EC" id="2.7.7.60"/>
    </reaction>
</comment>
<feature type="site" description="Transition state stabilizer" evidence="3">
    <location>
        <position position="20"/>
    </location>
</feature>